<evidence type="ECO:0000256" key="6">
    <source>
        <dbReference type="ARBA" id="ARBA00022989"/>
    </source>
</evidence>
<name>A0ABW7N405_9BACT</name>
<proteinExistence type="predicted"/>
<dbReference type="EMBL" id="JBIPKE010000011">
    <property type="protein sequence ID" value="MFH6982298.1"/>
    <property type="molecule type" value="Genomic_DNA"/>
</dbReference>
<keyword evidence="3 8" id="KW-0812">Transmembrane</keyword>
<keyword evidence="4" id="KW-0547">Nucleotide-binding</keyword>
<evidence type="ECO:0000256" key="5">
    <source>
        <dbReference type="ARBA" id="ARBA00022840"/>
    </source>
</evidence>
<dbReference type="RefSeq" id="WP_395416042.1">
    <property type="nucleotide sequence ID" value="NZ_JBIPKE010000011.1"/>
</dbReference>
<evidence type="ECO:0000256" key="7">
    <source>
        <dbReference type="ARBA" id="ARBA00023136"/>
    </source>
</evidence>
<reference evidence="10 11" key="1">
    <citation type="journal article" date="2013" name="Int. J. Syst. Evol. Microbiol.">
        <title>Marinoscillum luteum sp. nov., isolated from marine sediment.</title>
        <authorList>
            <person name="Cha I.T."/>
            <person name="Park S.J."/>
            <person name="Kim S.J."/>
            <person name="Kim J.G."/>
            <person name="Jung M.Y."/>
            <person name="Shin K.S."/>
            <person name="Kwon K.K."/>
            <person name="Yang S.H."/>
            <person name="Seo Y.S."/>
            <person name="Rhee S.K."/>
        </authorList>
    </citation>
    <scope>NUCLEOTIDE SEQUENCE [LARGE SCALE GENOMIC DNA]</scope>
    <source>
        <strain evidence="10 11">KCTC 23939</strain>
    </source>
</reference>
<dbReference type="InterPro" id="IPR050352">
    <property type="entry name" value="ABCG_transporters"/>
</dbReference>
<dbReference type="PROSITE" id="PS50893">
    <property type="entry name" value="ABC_TRANSPORTER_2"/>
    <property type="match status" value="1"/>
</dbReference>
<evidence type="ECO:0000259" key="9">
    <source>
        <dbReference type="PROSITE" id="PS50893"/>
    </source>
</evidence>
<evidence type="ECO:0000313" key="11">
    <source>
        <dbReference type="Proteomes" id="UP001610063"/>
    </source>
</evidence>
<feature type="transmembrane region" description="Helical" evidence="8">
    <location>
        <begin position="993"/>
        <end position="1012"/>
    </location>
</feature>
<dbReference type="Pfam" id="PF00005">
    <property type="entry name" value="ABC_tran"/>
    <property type="match status" value="1"/>
</dbReference>
<gene>
    <name evidence="10" type="ORF">ACHKAR_02555</name>
</gene>
<comment type="subcellular location">
    <subcellularLocation>
        <location evidence="1">Membrane</location>
        <topology evidence="1">Multi-pass membrane protein</topology>
    </subcellularLocation>
</comment>
<dbReference type="InterPro" id="IPR003593">
    <property type="entry name" value="AAA+_ATPase"/>
</dbReference>
<feature type="transmembrane region" description="Helical" evidence="8">
    <location>
        <begin position="600"/>
        <end position="620"/>
    </location>
</feature>
<dbReference type="Gene3D" id="3.40.50.300">
    <property type="entry name" value="P-loop containing nucleotide triphosphate hydrolases"/>
    <property type="match status" value="1"/>
</dbReference>
<evidence type="ECO:0000256" key="4">
    <source>
        <dbReference type="ARBA" id="ARBA00022741"/>
    </source>
</evidence>
<dbReference type="SMART" id="SM00382">
    <property type="entry name" value="AAA"/>
    <property type="match status" value="1"/>
</dbReference>
<accession>A0ABW7N405</accession>
<feature type="transmembrane region" description="Helical" evidence="8">
    <location>
        <begin position="685"/>
        <end position="707"/>
    </location>
</feature>
<dbReference type="PANTHER" id="PTHR48041">
    <property type="entry name" value="ABC TRANSPORTER G FAMILY MEMBER 28"/>
    <property type="match status" value="1"/>
</dbReference>
<feature type="transmembrane region" description="Helical" evidence="8">
    <location>
        <begin position="640"/>
        <end position="661"/>
    </location>
</feature>
<keyword evidence="2" id="KW-0813">Transport</keyword>
<dbReference type="PROSITE" id="PS00211">
    <property type="entry name" value="ABC_TRANSPORTER_1"/>
    <property type="match status" value="1"/>
</dbReference>
<feature type="transmembrane region" description="Helical" evidence="8">
    <location>
        <begin position="713"/>
        <end position="732"/>
    </location>
</feature>
<dbReference type="InterPro" id="IPR003439">
    <property type="entry name" value="ABC_transporter-like_ATP-bd"/>
</dbReference>
<dbReference type="PANTHER" id="PTHR48041:SF139">
    <property type="entry name" value="PROTEIN SCARLET"/>
    <property type="match status" value="1"/>
</dbReference>
<dbReference type="GO" id="GO:0005524">
    <property type="term" value="F:ATP binding"/>
    <property type="evidence" value="ECO:0007669"/>
    <property type="project" value="UniProtKB-KW"/>
</dbReference>
<protein>
    <submittedName>
        <fullName evidence="10">ATP-binding cassette domain-containing protein</fullName>
    </submittedName>
</protein>
<dbReference type="Pfam" id="PF01061">
    <property type="entry name" value="ABC2_membrane"/>
    <property type="match status" value="1"/>
</dbReference>
<comment type="caution">
    <text evidence="10">The sequence shown here is derived from an EMBL/GenBank/DDBJ whole genome shotgun (WGS) entry which is preliminary data.</text>
</comment>
<evidence type="ECO:0000256" key="1">
    <source>
        <dbReference type="ARBA" id="ARBA00004141"/>
    </source>
</evidence>
<dbReference type="InterPro" id="IPR017871">
    <property type="entry name" value="ABC_transporter-like_CS"/>
</dbReference>
<dbReference type="InterPro" id="IPR027417">
    <property type="entry name" value="P-loop_NTPase"/>
</dbReference>
<feature type="domain" description="ABC transporter" evidence="9">
    <location>
        <begin position="270"/>
        <end position="507"/>
    </location>
</feature>
<dbReference type="InterPro" id="IPR013525">
    <property type="entry name" value="ABC2_TM"/>
</dbReference>
<keyword evidence="6 8" id="KW-1133">Transmembrane helix</keyword>
<evidence type="ECO:0000256" key="3">
    <source>
        <dbReference type="ARBA" id="ARBA00022692"/>
    </source>
</evidence>
<dbReference type="Proteomes" id="UP001610063">
    <property type="component" value="Unassembled WGS sequence"/>
</dbReference>
<sequence length="1032" mass="118063">MTESIINALVHLFAIIESVKEDNDVVDSGELIIKPYLSKLLNQELTNEYLRLFYDYLSFYREVNAEASDHILEIDSSSILQVAKICNQLNKELQSRERIIVFMQLLELINTDEKVIPRENEFISLVAMNFNLNAAEADSLKSFIIDPNGKGIDQDKAMVIDNKMTEWPEEVAWMMRKKSKKLPGASGFHHMYVENLFGKILVLHIASVDTYVFKYDGPLNLYLEGNKIVPRKFYLLKPGSIIKGPNIRSIYESEIIRQFVQERNKVKIVLAGEDLTYRFKNSANGIHKFSFNEESGNLIGIMGGSGVGKSTLINLLNGKLEPTSGRIHINGHTIHRASQEGVIGYVPQDDMLFEELTVYQNLHFNAQICFSDFSPTLLEKTVNKILDDMDLQDIKDLKVGDPLNKFISGGQRKRLNIALELMREPAVLYVDEPTSGLSSMDSEKVMLLLKELARRGKLVIAIIHQPSSDIFKLFDKLWILDKGGYPIYNGNPIDAVVYFKTMSTQVNAAESECTRCGNVIPDQILQIIEAKEIDDAGRMTNARRVTPNTWYEKYQTNLESKLKRIRFEERLPATNFHIPSLFHQFRIFSKRNLFSKLSNTQYILINLLEAPILAFILGYFSKYAPSGEYVFADNKNLPVYLFMAVVVALFVGMSVSAEEIFKDRRILERESFLNLSRFSYINSKVVFLFALSGIQTLSFVLVGNYVLEIQGMTWYYMMILFSTSCFANMIGLNISSALNSIITIYILIPFILVPQLLLGGAMIKFDELHTGIAKQSHVPLVGDVMASRWAYEALSVAQFKHNAYESHFFEADKAMSQNSFQRSYLIPGLETATRDILRDSGAYETHQANFDLIQKEYDYLVEHFGVKTFPMIGSFSPALFSPSIGQRFLNYLDDLKDSFQVKYKNAVAQKDSIYESLIDQMGKEEFYRLKRNHFNESVSDLVENRNEFNKIIRSDNRLIQRKDPIFKDPYSHTGRAHFYASEKIIGDWHIDTVYFNVIVLWVMIGLLYLLLLTDGLKRTLGMFAGKKKNKNS</sequence>
<organism evidence="10 11">
    <name type="scientific">Marinoscillum luteum</name>
    <dbReference type="NCBI Taxonomy" id="861051"/>
    <lineage>
        <taxon>Bacteria</taxon>
        <taxon>Pseudomonadati</taxon>
        <taxon>Bacteroidota</taxon>
        <taxon>Cytophagia</taxon>
        <taxon>Cytophagales</taxon>
        <taxon>Reichenbachiellaceae</taxon>
        <taxon>Marinoscillum</taxon>
    </lineage>
</organism>
<evidence type="ECO:0000256" key="8">
    <source>
        <dbReference type="SAM" id="Phobius"/>
    </source>
</evidence>
<evidence type="ECO:0000313" key="10">
    <source>
        <dbReference type="EMBL" id="MFH6982298.1"/>
    </source>
</evidence>
<keyword evidence="5 10" id="KW-0067">ATP-binding</keyword>
<keyword evidence="7 8" id="KW-0472">Membrane</keyword>
<feature type="transmembrane region" description="Helical" evidence="8">
    <location>
        <begin position="744"/>
        <end position="763"/>
    </location>
</feature>
<evidence type="ECO:0000256" key="2">
    <source>
        <dbReference type="ARBA" id="ARBA00022448"/>
    </source>
</evidence>
<dbReference type="SUPFAM" id="SSF52540">
    <property type="entry name" value="P-loop containing nucleoside triphosphate hydrolases"/>
    <property type="match status" value="1"/>
</dbReference>
<keyword evidence="11" id="KW-1185">Reference proteome</keyword>